<dbReference type="AlphaFoldDB" id="A0A062XX99"/>
<keyword evidence="7" id="KW-0411">Iron-sulfur</keyword>
<dbReference type="FunFam" id="3.10.20.740:FF:000001">
    <property type="entry name" value="NADH-quinone oxidoreductase subunit G"/>
    <property type="match status" value="1"/>
</dbReference>
<organism evidence="13 14">
    <name type="scientific">Thermoanaerobaculum aquaticum</name>
    <dbReference type="NCBI Taxonomy" id="1312852"/>
    <lineage>
        <taxon>Bacteria</taxon>
        <taxon>Pseudomonadati</taxon>
        <taxon>Acidobacteriota</taxon>
        <taxon>Thermoanaerobaculia</taxon>
        <taxon>Thermoanaerobaculales</taxon>
        <taxon>Thermoanaerobaculaceae</taxon>
        <taxon>Thermoanaerobaculum</taxon>
    </lineage>
</organism>
<dbReference type="SMART" id="SM00926">
    <property type="entry name" value="Molybdop_Fe4S4"/>
    <property type="match status" value="1"/>
</dbReference>
<comment type="cofactor">
    <cofactor evidence="9">
        <name>[2Fe-2S] cluster</name>
        <dbReference type="ChEBI" id="CHEBI:190135"/>
    </cofactor>
</comment>
<dbReference type="PROSITE" id="PS51839">
    <property type="entry name" value="4FE4S_HC3"/>
    <property type="match status" value="1"/>
</dbReference>
<dbReference type="GO" id="GO:0042773">
    <property type="term" value="P:ATP synthesis coupled electron transport"/>
    <property type="evidence" value="ECO:0007669"/>
    <property type="project" value="InterPro"/>
</dbReference>
<feature type="domain" description="4Fe-4S Mo/W bis-MGD-type" evidence="11">
    <location>
        <begin position="221"/>
        <end position="277"/>
    </location>
</feature>
<sequence length="531" mass="58883">MPKLTIDGREVEVPQGTNLIEAARLAGVDVPYFCYHPYLTVVGQCRICMVEIEGQPRLAIACATPAADGMVVKSETSERVREAREAVMEFLLANHPLDCPVCDQAGECLLQDHAMSEQRGTFASGMLETRRTFPGLERRLLGPHVIQNQNRCIHCSRCIRFTQEISETCALTYKSRGNHAYIDTFDGRPFDDPFSACAADVCPVGALTVREFRFRKRAWKLSSTPSVCPGCSIGCNIWIDHHERIVYRFTPRENPDINATWLCDYGRFLAESLNQQDVLRPKRRIKEGWQELSWAEVLRALALDVKAVKTLRVVASGTMSNEELYLARELFTRQLQGEMVVPVFAGEPRKMKNGRREWLYSQSALPNVEGAKRLGIATVDEEGLARFLYGAADLTVILDPQAHPFLATPEAVQLIKVGPTVVMARVDSPLLEAATWVLPVASLASNEGTFTSSTGKVQRFAAAVAPAGEARPLWQILAFLARALGFGNLAASAPQQVFQWIAEGEQGFAGLDWDTLLGADETSYRERQHVG</sequence>
<dbReference type="PROSITE" id="PS00643">
    <property type="entry name" value="COMPLEX1_75K_3"/>
    <property type="match status" value="1"/>
</dbReference>
<dbReference type="Pfam" id="PF00384">
    <property type="entry name" value="Molybdopterin"/>
    <property type="match status" value="1"/>
</dbReference>
<evidence type="ECO:0000259" key="11">
    <source>
        <dbReference type="PROSITE" id="PS51669"/>
    </source>
</evidence>
<evidence type="ECO:0000259" key="12">
    <source>
        <dbReference type="PROSITE" id="PS51839"/>
    </source>
</evidence>
<dbReference type="EMBL" id="JMFG01000029">
    <property type="protein sequence ID" value="KDA53130.1"/>
    <property type="molecule type" value="Genomic_DNA"/>
</dbReference>
<evidence type="ECO:0000313" key="14">
    <source>
        <dbReference type="Proteomes" id="UP000027284"/>
    </source>
</evidence>
<comment type="caution">
    <text evidence="13">The sequence shown here is derived from an EMBL/GenBank/DDBJ whole genome shotgun (WGS) entry which is preliminary data.</text>
</comment>
<protein>
    <recommendedName>
        <fullName evidence="15">2Fe-2S iron-sulfur cluster binding domain-containing protein</fullName>
    </recommendedName>
</protein>
<feature type="domain" description="2Fe-2S ferredoxin-type" evidence="10">
    <location>
        <begin position="2"/>
        <end position="78"/>
    </location>
</feature>
<dbReference type="InterPro" id="IPR050123">
    <property type="entry name" value="Prok_molybdopt-oxidoreductase"/>
</dbReference>
<evidence type="ECO:0000256" key="1">
    <source>
        <dbReference type="ARBA" id="ARBA00001966"/>
    </source>
</evidence>
<dbReference type="GO" id="GO:0016020">
    <property type="term" value="C:membrane"/>
    <property type="evidence" value="ECO:0007669"/>
    <property type="project" value="InterPro"/>
</dbReference>
<dbReference type="GO" id="GO:0008137">
    <property type="term" value="F:NADH dehydrogenase (ubiquinone) activity"/>
    <property type="evidence" value="ECO:0007669"/>
    <property type="project" value="InterPro"/>
</dbReference>
<evidence type="ECO:0000256" key="6">
    <source>
        <dbReference type="ARBA" id="ARBA00023004"/>
    </source>
</evidence>
<dbReference type="InterPro" id="IPR006963">
    <property type="entry name" value="Mopterin_OxRdtase_4Fe-4S_dom"/>
</dbReference>
<dbReference type="SUPFAM" id="SSF54862">
    <property type="entry name" value="4Fe-4S ferredoxins"/>
    <property type="match status" value="1"/>
</dbReference>
<evidence type="ECO:0000259" key="10">
    <source>
        <dbReference type="PROSITE" id="PS51085"/>
    </source>
</evidence>
<dbReference type="Gene3D" id="2.20.25.90">
    <property type="entry name" value="ADC-like domains"/>
    <property type="match status" value="1"/>
</dbReference>
<keyword evidence="14" id="KW-1185">Reference proteome</keyword>
<dbReference type="PANTHER" id="PTHR43105:SF13">
    <property type="entry name" value="NADH-UBIQUINONE OXIDOREDUCTASE 75 KDA SUBUNIT, MITOCHONDRIAL"/>
    <property type="match status" value="1"/>
</dbReference>
<gene>
    <name evidence="13" type="ORF">EG19_07400</name>
</gene>
<evidence type="ECO:0000256" key="9">
    <source>
        <dbReference type="ARBA" id="ARBA00034078"/>
    </source>
</evidence>
<evidence type="ECO:0000256" key="4">
    <source>
        <dbReference type="ARBA" id="ARBA00022723"/>
    </source>
</evidence>
<evidence type="ECO:0000256" key="3">
    <source>
        <dbReference type="ARBA" id="ARBA00022485"/>
    </source>
</evidence>
<dbReference type="Pfam" id="PF22117">
    <property type="entry name" value="Fer4_Nqo3"/>
    <property type="match status" value="1"/>
</dbReference>
<keyword evidence="3" id="KW-0004">4Fe-4S</keyword>
<dbReference type="RefSeq" id="WP_053335216.1">
    <property type="nucleotide sequence ID" value="NZ_JMFG01000029.1"/>
</dbReference>
<dbReference type="PROSITE" id="PS00641">
    <property type="entry name" value="COMPLEX1_75K_1"/>
    <property type="match status" value="1"/>
</dbReference>
<evidence type="ECO:0000256" key="2">
    <source>
        <dbReference type="ARBA" id="ARBA00005404"/>
    </source>
</evidence>
<dbReference type="InterPro" id="IPR001041">
    <property type="entry name" value="2Fe-2S_ferredoxin-type"/>
</dbReference>
<dbReference type="Gene3D" id="3.30.70.20">
    <property type="match status" value="1"/>
</dbReference>
<evidence type="ECO:0000256" key="5">
    <source>
        <dbReference type="ARBA" id="ARBA00022967"/>
    </source>
</evidence>
<dbReference type="InterPro" id="IPR036010">
    <property type="entry name" value="2Fe-2S_ferredoxin-like_sf"/>
</dbReference>
<dbReference type="STRING" id="1312852.EG19_07400"/>
<dbReference type="InterPro" id="IPR054351">
    <property type="entry name" value="NADH_UbQ_OxRdtase_ferredoxin"/>
</dbReference>
<dbReference type="PANTHER" id="PTHR43105">
    <property type="entry name" value="RESPIRATORY NITRATE REDUCTASE"/>
    <property type="match status" value="1"/>
</dbReference>
<dbReference type="Proteomes" id="UP000027284">
    <property type="component" value="Unassembled WGS sequence"/>
</dbReference>
<keyword evidence="5" id="KW-1278">Translocase</keyword>
<evidence type="ECO:0000256" key="7">
    <source>
        <dbReference type="ARBA" id="ARBA00023014"/>
    </source>
</evidence>
<dbReference type="SUPFAM" id="SSF53706">
    <property type="entry name" value="Formate dehydrogenase/DMSO reductase, domains 1-3"/>
    <property type="match status" value="1"/>
</dbReference>
<dbReference type="PROSITE" id="PS51669">
    <property type="entry name" value="4FE4S_MOW_BIS_MGD"/>
    <property type="match status" value="1"/>
</dbReference>
<reference evidence="13 14" key="1">
    <citation type="submission" date="2014-04" db="EMBL/GenBank/DDBJ databases">
        <title>The Genome Sequence of Thermoanaerobaculum aquaticum MP-01, The First Cultivated Group 23 Acidobacterium.</title>
        <authorList>
            <person name="Stamps B.W."/>
            <person name="Losey N.A."/>
            <person name="Lawson P.A."/>
            <person name="Stevenson B.S."/>
        </authorList>
    </citation>
    <scope>NUCLEOTIDE SEQUENCE [LARGE SCALE GENOMIC DNA]</scope>
    <source>
        <strain evidence="13 14">MP-01</strain>
    </source>
</reference>
<dbReference type="Pfam" id="PF13510">
    <property type="entry name" value="Fer2_4"/>
    <property type="match status" value="1"/>
</dbReference>
<keyword evidence="4" id="KW-0479">Metal-binding</keyword>
<evidence type="ECO:0000313" key="13">
    <source>
        <dbReference type="EMBL" id="KDA53130.1"/>
    </source>
</evidence>
<dbReference type="SUPFAM" id="SSF54292">
    <property type="entry name" value="2Fe-2S ferredoxin-like"/>
    <property type="match status" value="1"/>
</dbReference>
<comment type="similarity">
    <text evidence="2">Belongs to the complex I 75 kDa subunit family.</text>
</comment>
<comment type="cofactor">
    <cofactor evidence="1">
        <name>[4Fe-4S] cluster</name>
        <dbReference type="ChEBI" id="CHEBI:49883"/>
    </cofactor>
</comment>
<evidence type="ECO:0000256" key="8">
    <source>
        <dbReference type="ARBA" id="ARBA00023027"/>
    </source>
</evidence>
<dbReference type="Gene3D" id="3.10.20.740">
    <property type="match status" value="1"/>
</dbReference>
<feature type="domain" description="4Fe-4S His(Cys)3-ligated-type" evidence="12">
    <location>
        <begin position="79"/>
        <end position="118"/>
    </location>
</feature>
<keyword evidence="8" id="KW-0520">NAD</keyword>
<dbReference type="InterPro" id="IPR006656">
    <property type="entry name" value="Mopterin_OxRdtase"/>
</dbReference>
<dbReference type="Gene3D" id="3.40.50.740">
    <property type="match status" value="1"/>
</dbReference>
<dbReference type="SMART" id="SM00929">
    <property type="entry name" value="NADH-G_4Fe-4S_3"/>
    <property type="match status" value="1"/>
</dbReference>
<accession>A0A062XX99</accession>
<evidence type="ECO:0008006" key="15">
    <source>
        <dbReference type="Google" id="ProtNLM"/>
    </source>
</evidence>
<dbReference type="Pfam" id="PF10588">
    <property type="entry name" value="NADH-G_4Fe-4S_3"/>
    <property type="match status" value="1"/>
</dbReference>
<dbReference type="GO" id="GO:0051539">
    <property type="term" value="F:4 iron, 4 sulfur cluster binding"/>
    <property type="evidence" value="ECO:0007669"/>
    <property type="project" value="UniProtKB-KW"/>
</dbReference>
<dbReference type="InterPro" id="IPR019574">
    <property type="entry name" value="NADH_UbQ_OxRdtase_Gsu_4Fe4S-bd"/>
</dbReference>
<dbReference type="CDD" id="cd00207">
    <property type="entry name" value="fer2"/>
    <property type="match status" value="1"/>
</dbReference>
<dbReference type="InterPro" id="IPR000283">
    <property type="entry name" value="NADH_UbQ_OxRdtase_75kDa_su_CS"/>
</dbReference>
<keyword evidence="6" id="KW-0408">Iron</keyword>
<proteinExistence type="inferred from homology"/>
<dbReference type="GO" id="GO:0046872">
    <property type="term" value="F:metal ion binding"/>
    <property type="evidence" value="ECO:0007669"/>
    <property type="project" value="UniProtKB-KW"/>
</dbReference>
<dbReference type="GO" id="GO:0003954">
    <property type="term" value="F:NADH dehydrogenase activity"/>
    <property type="evidence" value="ECO:0007669"/>
    <property type="project" value="TreeGrafter"/>
</dbReference>
<name>A0A062XX99_9BACT</name>
<dbReference type="OrthoDB" id="9805142at2"/>
<dbReference type="PROSITE" id="PS51085">
    <property type="entry name" value="2FE2S_FER_2"/>
    <property type="match status" value="1"/>
</dbReference>
<dbReference type="Pfam" id="PF22151">
    <property type="entry name" value="Fer4_NDSU1"/>
    <property type="match status" value="1"/>
</dbReference>